<dbReference type="VEuPathDB" id="FungiDB:H257_01706"/>
<name>W4H4K3_APHAT</name>
<dbReference type="InterPro" id="IPR001650">
    <property type="entry name" value="Helicase_C-like"/>
</dbReference>
<dbReference type="Gene3D" id="3.40.50.300">
    <property type="entry name" value="P-loop containing nucleotide triphosphate hydrolases"/>
    <property type="match status" value="2"/>
</dbReference>
<feature type="compositionally biased region" description="Basic residues" evidence="6">
    <location>
        <begin position="523"/>
        <end position="532"/>
    </location>
</feature>
<keyword evidence="1" id="KW-0547">Nucleotide-binding</keyword>
<dbReference type="PANTHER" id="PTHR47959:SF1">
    <property type="entry name" value="ATP-DEPENDENT RNA HELICASE DBPA"/>
    <property type="match status" value="1"/>
</dbReference>
<dbReference type="OrthoDB" id="434041at2759"/>
<dbReference type="PROSITE" id="PS51195">
    <property type="entry name" value="Q_MOTIF"/>
    <property type="match status" value="1"/>
</dbReference>
<reference evidence="10" key="1">
    <citation type="submission" date="2013-12" db="EMBL/GenBank/DDBJ databases">
        <title>The Genome Sequence of Aphanomyces astaci APO3.</title>
        <authorList>
            <consortium name="The Broad Institute Genomics Platform"/>
            <person name="Russ C."/>
            <person name="Tyler B."/>
            <person name="van West P."/>
            <person name="Dieguez-Uribeondo J."/>
            <person name="Young S.K."/>
            <person name="Zeng Q."/>
            <person name="Gargeya S."/>
            <person name="Fitzgerald M."/>
            <person name="Abouelleil A."/>
            <person name="Alvarado L."/>
            <person name="Chapman S.B."/>
            <person name="Gainer-Dewar J."/>
            <person name="Goldberg J."/>
            <person name="Griggs A."/>
            <person name="Gujja S."/>
            <person name="Hansen M."/>
            <person name="Howarth C."/>
            <person name="Imamovic A."/>
            <person name="Ireland A."/>
            <person name="Larimer J."/>
            <person name="McCowan C."/>
            <person name="Murphy C."/>
            <person name="Pearson M."/>
            <person name="Poon T.W."/>
            <person name="Priest M."/>
            <person name="Roberts A."/>
            <person name="Saif S."/>
            <person name="Shea T."/>
            <person name="Sykes S."/>
            <person name="Wortman J."/>
            <person name="Nusbaum C."/>
            <person name="Birren B."/>
        </authorList>
    </citation>
    <scope>NUCLEOTIDE SEQUENCE [LARGE SCALE GENOMIC DNA]</scope>
    <source>
        <strain evidence="10">APO3</strain>
    </source>
</reference>
<dbReference type="GO" id="GO:0003676">
    <property type="term" value="F:nucleic acid binding"/>
    <property type="evidence" value="ECO:0007669"/>
    <property type="project" value="InterPro"/>
</dbReference>
<evidence type="ECO:0000256" key="1">
    <source>
        <dbReference type="ARBA" id="ARBA00022741"/>
    </source>
</evidence>
<dbReference type="EMBL" id="KI913116">
    <property type="protein sequence ID" value="ETV86536.1"/>
    <property type="molecule type" value="Genomic_DNA"/>
</dbReference>
<dbReference type="AlphaFoldDB" id="W4H4K3"/>
<evidence type="ECO:0000259" key="7">
    <source>
        <dbReference type="PROSITE" id="PS51192"/>
    </source>
</evidence>
<protein>
    <recommendedName>
        <fullName evidence="11">P-loop containing nucleoside triphosphate hydrolase protein</fullName>
    </recommendedName>
</protein>
<dbReference type="STRING" id="112090.W4H4K3"/>
<dbReference type="PROSITE" id="PS51194">
    <property type="entry name" value="HELICASE_CTER"/>
    <property type="match status" value="1"/>
</dbReference>
<dbReference type="InterPro" id="IPR050079">
    <property type="entry name" value="DEAD_box_RNA_helicase"/>
</dbReference>
<keyword evidence="4" id="KW-0067">ATP-binding</keyword>
<dbReference type="SMART" id="SM00487">
    <property type="entry name" value="DEXDc"/>
    <property type="match status" value="1"/>
</dbReference>
<feature type="domain" description="DEAD-box RNA helicase Q" evidence="9">
    <location>
        <begin position="5"/>
        <end position="33"/>
    </location>
</feature>
<feature type="region of interest" description="Disordered" evidence="6">
    <location>
        <begin position="489"/>
        <end position="572"/>
    </location>
</feature>
<evidence type="ECO:0000313" key="10">
    <source>
        <dbReference type="EMBL" id="ETV86536.1"/>
    </source>
</evidence>
<dbReference type="InterPro" id="IPR027417">
    <property type="entry name" value="P-loop_NTPase"/>
</dbReference>
<dbReference type="SUPFAM" id="SSF52540">
    <property type="entry name" value="P-loop containing nucleoside triphosphate hydrolases"/>
    <property type="match status" value="1"/>
</dbReference>
<evidence type="ECO:0000256" key="5">
    <source>
        <dbReference type="PROSITE-ProRule" id="PRU00552"/>
    </source>
</evidence>
<gene>
    <name evidence="10" type="ORF">H257_01706</name>
</gene>
<evidence type="ECO:0000259" key="9">
    <source>
        <dbReference type="PROSITE" id="PS51195"/>
    </source>
</evidence>
<feature type="domain" description="Helicase ATP-binding" evidence="7">
    <location>
        <begin position="36"/>
        <end position="210"/>
    </location>
</feature>
<proteinExistence type="predicted"/>
<sequence>MDGALKFTDLPLTASVQASLQACGFYVPSPIQAKALPVALFGNDLIAQAKSGMGKTLVFACVTLELVLANPTSWALILAPTREIALQIQHVLHTLIAAIPSLSSSAVVACIGGLDIQDDERRLQQRTTRVVVGTPGRVKALVQRKAIPMTYMHLFVLDEVDKLMESDFQSDLDAIVTKLPATKQIVACSATFTPDQLARLGTIMLTPQFVRVQGPQSVTTEYIQDTNVAAWKARDESQRPELWLRGVRQYYLVVDTPTNPDDLLRTKVQRLAHVLTEVPFHQCIVFCNDKYRAEALADALTSLAYPAVCITGAQAQSQRTESMDSFRQFQARILVSTDLTARGIDVDRVNFVVNLDLPRDPATYLHRVGRSGRFGGQGVAITLLGIPEVKAIKAMANVFKMTVAEWTGQAPPRDEQSREDDVTAYARSDLPTRIFQRRQQNDKDGEQLDATAAATLTPDTTTLPKFSSLQVDTPANLQHESPRLVVAPSPQATTDATPLNSSPTFPPEINVGSPCAAAATSVARKRPSKSKRPPTSPPPTIVTNVDLRNQPTSSHIQRDVSSPQPKPPTKQNHFNNATYLKEEAMYDQWLALVHKSSQC</sequence>
<evidence type="ECO:0000256" key="2">
    <source>
        <dbReference type="ARBA" id="ARBA00022801"/>
    </source>
</evidence>
<evidence type="ECO:0008006" key="11">
    <source>
        <dbReference type="Google" id="ProtNLM"/>
    </source>
</evidence>
<feature type="compositionally biased region" description="Polar residues" evidence="6">
    <location>
        <begin position="490"/>
        <end position="503"/>
    </location>
</feature>
<feature type="region of interest" description="Disordered" evidence="6">
    <location>
        <begin position="407"/>
        <end position="430"/>
    </location>
</feature>
<dbReference type="Pfam" id="PF00271">
    <property type="entry name" value="Helicase_C"/>
    <property type="match status" value="1"/>
</dbReference>
<feature type="short sequence motif" description="Q motif" evidence="5">
    <location>
        <begin position="5"/>
        <end position="33"/>
    </location>
</feature>
<dbReference type="InterPro" id="IPR014014">
    <property type="entry name" value="RNA_helicase_DEAD_Q_motif"/>
</dbReference>
<evidence type="ECO:0000256" key="3">
    <source>
        <dbReference type="ARBA" id="ARBA00022806"/>
    </source>
</evidence>
<dbReference type="CDD" id="cd18787">
    <property type="entry name" value="SF2_C_DEAD"/>
    <property type="match status" value="1"/>
</dbReference>
<feature type="domain" description="Helicase C-terminal" evidence="8">
    <location>
        <begin position="270"/>
        <end position="419"/>
    </location>
</feature>
<dbReference type="GO" id="GO:0005524">
    <property type="term" value="F:ATP binding"/>
    <property type="evidence" value="ECO:0007669"/>
    <property type="project" value="UniProtKB-KW"/>
</dbReference>
<dbReference type="GO" id="GO:0003724">
    <property type="term" value="F:RNA helicase activity"/>
    <property type="evidence" value="ECO:0007669"/>
    <property type="project" value="InterPro"/>
</dbReference>
<keyword evidence="3" id="KW-0347">Helicase</keyword>
<dbReference type="PROSITE" id="PS51192">
    <property type="entry name" value="HELICASE_ATP_BIND_1"/>
    <property type="match status" value="1"/>
</dbReference>
<feature type="compositionally biased region" description="Polar residues" evidence="6">
    <location>
        <begin position="541"/>
        <end position="572"/>
    </location>
</feature>
<dbReference type="GO" id="GO:0005829">
    <property type="term" value="C:cytosol"/>
    <property type="evidence" value="ECO:0007669"/>
    <property type="project" value="TreeGrafter"/>
</dbReference>
<evidence type="ECO:0000256" key="6">
    <source>
        <dbReference type="SAM" id="MobiDB-lite"/>
    </source>
</evidence>
<evidence type="ECO:0000256" key="4">
    <source>
        <dbReference type="ARBA" id="ARBA00022840"/>
    </source>
</evidence>
<dbReference type="GO" id="GO:0016787">
    <property type="term" value="F:hydrolase activity"/>
    <property type="evidence" value="ECO:0007669"/>
    <property type="project" value="UniProtKB-KW"/>
</dbReference>
<dbReference type="PROSITE" id="PS51257">
    <property type="entry name" value="PROKAR_LIPOPROTEIN"/>
    <property type="match status" value="1"/>
</dbReference>
<keyword evidence="2" id="KW-0378">Hydrolase</keyword>
<dbReference type="GeneID" id="20803702"/>
<dbReference type="SMART" id="SM00490">
    <property type="entry name" value="HELICc"/>
    <property type="match status" value="1"/>
</dbReference>
<dbReference type="InterPro" id="IPR014001">
    <property type="entry name" value="Helicase_ATP-bd"/>
</dbReference>
<evidence type="ECO:0000259" key="8">
    <source>
        <dbReference type="PROSITE" id="PS51194"/>
    </source>
</evidence>
<accession>W4H4K3</accession>
<dbReference type="RefSeq" id="XP_009823335.1">
    <property type="nucleotide sequence ID" value="XM_009825033.1"/>
</dbReference>
<dbReference type="Pfam" id="PF00270">
    <property type="entry name" value="DEAD"/>
    <property type="match status" value="1"/>
</dbReference>
<organism evidence="10">
    <name type="scientific">Aphanomyces astaci</name>
    <name type="common">Crayfish plague agent</name>
    <dbReference type="NCBI Taxonomy" id="112090"/>
    <lineage>
        <taxon>Eukaryota</taxon>
        <taxon>Sar</taxon>
        <taxon>Stramenopiles</taxon>
        <taxon>Oomycota</taxon>
        <taxon>Saprolegniomycetes</taxon>
        <taxon>Saprolegniales</taxon>
        <taxon>Verrucalvaceae</taxon>
        <taxon>Aphanomyces</taxon>
    </lineage>
</organism>
<dbReference type="PANTHER" id="PTHR47959">
    <property type="entry name" value="ATP-DEPENDENT RNA HELICASE RHLE-RELATED"/>
    <property type="match status" value="1"/>
</dbReference>
<feature type="compositionally biased region" description="Basic and acidic residues" evidence="6">
    <location>
        <begin position="412"/>
        <end position="421"/>
    </location>
</feature>
<dbReference type="InterPro" id="IPR011545">
    <property type="entry name" value="DEAD/DEAH_box_helicase_dom"/>
</dbReference>